<accession>A0A8T0QWH9</accession>
<dbReference type="AlphaFoldDB" id="A0A8T0QWH9"/>
<dbReference type="Proteomes" id="UP000823388">
    <property type="component" value="Chromosome 6N"/>
</dbReference>
<reference evidence="1" key="1">
    <citation type="submission" date="2020-05" db="EMBL/GenBank/DDBJ databases">
        <title>WGS assembly of Panicum virgatum.</title>
        <authorList>
            <person name="Lovell J.T."/>
            <person name="Jenkins J."/>
            <person name="Shu S."/>
            <person name="Juenger T.E."/>
            <person name="Schmutz J."/>
        </authorList>
    </citation>
    <scope>NUCLEOTIDE SEQUENCE</scope>
    <source>
        <strain evidence="1">AP13</strain>
    </source>
</reference>
<evidence type="ECO:0000313" key="1">
    <source>
        <dbReference type="EMBL" id="KAG2577420.1"/>
    </source>
</evidence>
<protein>
    <submittedName>
        <fullName evidence="1">Uncharacterized protein</fullName>
    </submittedName>
</protein>
<comment type="caution">
    <text evidence="1">The sequence shown here is derived from an EMBL/GenBank/DDBJ whole genome shotgun (WGS) entry which is preliminary data.</text>
</comment>
<proteinExistence type="predicted"/>
<evidence type="ECO:0000313" key="2">
    <source>
        <dbReference type="Proteomes" id="UP000823388"/>
    </source>
</evidence>
<name>A0A8T0QWH9_PANVG</name>
<organism evidence="1 2">
    <name type="scientific">Panicum virgatum</name>
    <name type="common">Blackwell switchgrass</name>
    <dbReference type="NCBI Taxonomy" id="38727"/>
    <lineage>
        <taxon>Eukaryota</taxon>
        <taxon>Viridiplantae</taxon>
        <taxon>Streptophyta</taxon>
        <taxon>Embryophyta</taxon>
        <taxon>Tracheophyta</taxon>
        <taxon>Spermatophyta</taxon>
        <taxon>Magnoliopsida</taxon>
        <taxon>Liliopsida</taxon>
        <taxon>Poales</taxon>
        <taxon>Poaceae</taxon>
        <taxon>PACMAD clade</taxon>
        <taxon>Panicoideae</taxon>
        <taxon>Panicodae</taxon>
        <taxon>Paniceae</taxon>
        <taxon>Panicinae</taxon>
        <taxon>Panicum</taxon>
        <taxon>Panicum sect. Hiantes</taxon>
    </lineage>
</organism>
<dbReference type="EMBL" id="CM029048">
    <property type="protein sequence ID" value="KAG2577420.1"/>
    <property type="molecule type" value="Genomic_DNA"/>
</dbReference>
<sequence>MLEEEVLVGFSSKDVKRQEVYNTTKGMTKPFNTSSVSKLVETPVLDDKRSPSYSKSKPQNDKLQALMAYRKAKGLCCKCGMKWGPQHSCPESVSIHVVEELWQLMGDSDLSEEAKRVSDVSDSSDELMAIF</sequence>
<gene>
    <name evidence="1" type="ORF">PVAP13_6NG099303</name>
</gene>
<keyword evidence="2" id="KW-1185">Reference proteome</keyword>